<reference evidence="2" key="1">
    <citation type="journal article" date="2021" name="BMC Genomics">
        <title>Chromosome-level genome assembly and manually-curated proteome of model necrotroph Parastagonospora nodorum Sn15 reveals a genome-wide trove of candidate effector homologs, and redundancy of virulence-related functions within an accessory chromosome.</title>
        <authorList>
            <person name="Bertazzoni S."/>
            <person name="Jones D.A.B."/>
            <person name="Phan H.T."/>
            <person name="Tan K.-C."/>
            <person name="Hane J.K."/>
        </authorList>
    </citation>
    <scope>NUCLEOTIDE SEQUENCE [LARGE SCALE GENOMIC DNA]</scope>
    <source>
        <strain evidence="2">SN15 / ATCC MYA-4574 / FGSC 10173)</strain>
    </source>
</reference>
<dbReference type="VEuPathDB" id="FungiDB:JI435_400530"/>
<gene>
    <name evidence="1" type="ORF">JI435_400530</name>
</gene>
<proteinExistence type="predicted"/>
<evidence type="ECO:0000313" key="1">
    <source>
        <dbReference type="EMBL" id="QRC90693.1"/>
    </source>
</evidence>
<sequence length="65" mass="7491">MKGENTPYEVNGRAEMGSTHFWAGRNGRDNMWRGLDDGISSKPSAFLDNFRRRAFLPRLLFSSRI</sequence>
<evidence type="ECO:0000313" key="2">
    <source>
        <dbReference type="Proteomes" id="UP000663193"/>
    </source>
</evidence>
<organism evidence="1 2">
    <name type="scientific">Phaeosphaeria nodorum (strain SN15 / ATCC MYA-4574 / FGSC 10173)</name>
    <name type="common">Glume blotch fungus</name>
    <name type="synonym">Parastagonospora nodorum</name>
    <dbReference type="NCBI Taxonomy" id="321614"/>
    <lineage>
        <taxon>Eukaryota</taxon>
        <taxon>Fungi</taxon>
        <taxon>Dikarya</taxon>
        <taxon>Ascomycota</taxon>
        <taxon>Pezizomycotina</taxon>
        <taxon>Dothideomycetes</taxon>
        <taxon>Pleosporomycetidae</taxon>
        <taxon>Pleosporales</taxon>
        <taxon>Pleosporineae</taxon>
        <taxon>Phaeosphaeriaceae</taxon>
        <taxon>Parastagonospora</taxon>
    </lineage>
</organism>
<dbReference type="EMBL" id="CP069023">
    <property type="protein sequence ID" value="QRC90693.1"/>
    <property type="molecule type" value="Genomic_DNA"/>
</dbReference>
<protein>
    <submittedName>
        <fullName evidence="1">Uncharacterized protein</fullName>
    </submittedName>
</protein>
<dbReference type="Proteomes" id="UP000663193">
    <property type="component" value="Chromosome 1"/>
</dbReference>
<name>A0A7U2ERN2_PHANO</name>
<accession>A0A7U2ERN2</accession>
<dbReference type="AlphaFoldDB" id="A0A7U2ERN2"/>
<keyword evidence="2" id="KW-1185">Reference proteome</keyword>